<feature type="region of interest" description="Disordered" evidence="1">
    <location>
        <begin position="970"/>
        <end position="1003"/>
    </location>
</feature>
<dbReference type="VEuPathDB" id="TriTrypDB:Lsey_0146_0020"/>
<feature type="compositionally biased region" description="Low complexity" evidence="1">
    <location>
        <begin position="1403"/>
        <end position="1415"/>
    </location>
</feature>
<name>A0A0N1PDX6_LEPSE</name>
<feature type="compositionally biased region" description="Polar residues" evidence="1">
    <location>
        <begin position="1"/>
        <end position="12"/>
    </location>
</feature>
<dbReference type="Proteomes" id="UP000038009">
    <property type="component" value="Unassembled WGS sequence"/>
</dbReference>
<feature type="compositionally biased region" description="Low complexity" evidence="1">
    <location>
        <begin position="24"/>
        <end position="38"/>
    </location>
</feature>
<organism evidence="2 3">
    <name type="scientific">Leptomonas seymouri</name>
    <dbReference type="NCBI Taxonomy" id="5684"/>
    <lineage>
        <taxon>Eukaryota</taxon>
        <taxon>Discoba</taxon>
        <taxon>Euglenozoa</taxon>
        <taxon>Kinetoplastea</taxon>
        <taxon>Metakinetoplastina</taxon>
        <taxon>Trypanosomatida</taxon>
        <taxon>Trypanosomatidae</taxon>
        <taxon>Leishmaniinae</taxon>
        <taxon>Leptomonas</taxon>
    </lineage>
</organism>
<dbReference type="OMA" id="CEACYAL"/>
<feature type="region of interest" description="Disordered" evidence="1">
    <location>
        <begin position="170"/>
        <end position="256"/>
    </location>
</feature>
<evidence type="ECO:0000313" key="2">
    <source>
        <dbReference type="EMBL" id="KPI86135.1"/>
    </source>
</evidence>
<feature type="compositionally biased region" description="Basic and acidic residues" evidence="1">
    <location>
        <begin position="880"/>
        <end position="897"/>
    </location>
</feature>
<feature type="compositionally biased region" description="Basic and acidic residues" evidence="1">
    <location>
        <begin position="243"/>
        <end position="254"/>
    </location>
</feature>
<feature type="region of interest" description="Disordered" evidence="1">
    <location>
        <begin position="365"/>
        <end position="422"/>
    </location>
</feature>
<dbReference type="EMBL" id="LJSK01000146">
    <property type="protein sequence ID" value="KPI86135.1"/>
    <property type="molecule type" value="Genomic_DNA"/>
</dbReference>
<feature type="compositionally biased region" description="Low complexity" evidence="1">
    <location>
        <begin position="1281"/>
        <end position="1293"/>
    </location>
</feature>
<protein>
    <submittedName>
        <fullName evidence="2">Uncharacterized protein</fullName>
    </submittedName>
</protein>
<feature type="region of interest" description="Disordered" evidence="1">
    <location>
        <begin position="1"/>
        <end position="122"/>
    </location>
</feature>
<feature type="compositionally biased region" description="Low complexity" evidence="1">
    <location>
        <begin position="283"/>
        <end position="311"/>
    </location>
</feature>
<feature type="region of interest" description="Disordered" evidence="1">
    <location>
        <begin position="861"/>
        <end position="904"/>
    </location>
</feature>
<evidence type="ECO:0000256" key="1">
    <source>
        <dbReference type="SAM" id="MobiDB-lite"/>
    </source>
</evidence>
<proteinExistence type="predicted"/>
<feature type="region of interest" description="Disordered" evidence="1">
    <location>
        <begin position="1395"/>
        <end position="1417"/>
    </location>
</feature>
<feature type="compositionally biased region" description="Low complexity" evidence="1">
    <location>
        <begin position="217"/>
        <end position="233"/>
    </location>
</feature>
<comment type="caution">
    <text evidence="2">The sequence shown here is derived from an EMBL/GenBank/DDBJ whole genome shotgun (WGS) entry which is preliminary data.</text>
</comment>
<feature type="region of interest" description="Disordered" evidence="1">
    <location>
        <begin position="280"/>
        <end position="313"/>
    </location>
</feature>
<feature type="region of interest" description="Disordered" evidence="1">
    <location>
        <begin position="1276"/>
        <end position="1296"/>
    </location>
</feature>
<dbReference type="OrthoDB" id="266940at2759"/>
<feature type="region of interest" description="Disordered" evidence="1">
    <location>
        <begin position="1150"/>
        <end position="1172"/>
    </location>
</feature>
<keyword evidence="3" id="KW-1185">Reference proteome</keyword>
<reference evidence="2 3" key="1">
    <citation type="journal article" date="2015" name="PLoS Pathog.">
        <title>Leptomonas seymouri: Adaptations to the Dixenous Life Cycle Analyzed by Genome Sequencing, Transcriptome Profiling and Co-infection with Leishmania donovani.</title>
        <authorList>
            <person name="Kraeva N."/>
            <person name="Butenko A."/>
            <person name="Hlavacova J."/>
            <person name="Kostygov A."/>
            <person name="Myskova J."/>
            <person name="Grybchuk D."/>
            <person name="Lestinova T."/>
            <person name="Votypka J."/>
            <person name="Volf P."/>
            <person name="Opperdoes F."/>
            <person name="Flegontov P."/>
            <person name="Lukes J."/>
            <person name="Yurchenko V."/>
        </authorList>
    </citation>
    <scope>NUCLEOTIDE SEQUENCE [LARGE SCALE GENOMIC DNA]</scope>
    <source>
        <strain evidence="2 3">ATCC 30220</strain>
    </source>
</reference>
<feature type="region of interest" description="Disordered" evidence="1">
    <location>
        <begin position="1049"/>
        <end position="1092"/>
    </location>
</feature>
<evidence type="ECO:0000313" key="3">
    <source>
        <dbReference type="Proteomes" id="UP000038009"/>
    </source>
</evidence>
<feature type="compositionally biased region" description="Polar residues" evidence="1">
    <location>
        <begin position="365"/>
        <end position="374"/>
    </location>
</feature>
<feature type="compositionally biased region" description="Basic and acidic residues" evidence="1">
    <location>
        <begin position="102"/>
        <end position="122"/>
    </location>
</feature>
<sequence length="1662" mass="174716">MSQPRDNSTNASAAPWLADNGLWSPSSRSSSLTALTPACPTSEGAAAMAASIEATTLQLASTVAHSRRADEDERTRESEERVGREGDVVVPALPRPPDEDDAPMRDTEVHDAGDDVRDSSAKCRAHDMQTPLPPLVVVPNISPPRDASVTAVVSVGAECLRVYAALDGTRASSTPDAEQPVYPSAEDNLERNPKAQLATAAQPKRKGNSADRSPTNSQQQQQQVAASPSLSQQEWIESASASLHDEEASDRDAEAQTAAHLGNVSSKLRCDPFSCGDAGLSTAASRSQEQQRQGQHAAQPPSSSTSRPASSGDAIDRCEWVSCNHSDPPARYRDTPAYYCTYCSYTVCEACYALTPAALQPAHQQQRGVDTTMTAPPRQQRHNTDADDEGQAAEQRADEGVAVGDTTPGSSVHRPPADMSWLDDVLASPSTAVRREDAASSRFKRSAAAALDVSIAGPAPPSRPHPRQSASVADARASAPPPSNANAQGRGNTIDRSAPPPCHLCRRGHLRREEALLHEWCCEGPTPQDRLHRGHTVVYDTQSLQKYHFMRAQRDARLASTAPLHAQLLSVSPLQQHNSENSSAPYALHQTRVRAGPSRRDPMPAPSVAAAVSTTGRGNAYLHRSTRRTAAAAVQAASLGVAAEADRCRSHARRHHRASSSLNCACEEGGSFIFSVRNPGLEVPLVWCAVNCQPREEAPAYARAAGMVTGHASISSGGVASPSTSMSSTVTPLLVWRCPPSLPGLPARPYRVIVPYGLYAMAHVHSLALYAANDIFRKAPMQLVDSAGSSGVMDGALRGADGRGGVTLHRLAGGSLQHLASISIAPAAVIRPLLTVTVLHHVATTPRPLVFTPRRLLSAAAQTSATGRASKRPRTPDTAGTEREGEAGEEGDAKRSMSETQLNWPDGLASPELTLCVDHLLHGRSVAVYGIASKFFFLQHVASSAELQTFRVVTVDASLGRVNAQHHLGVSSASSSHANGVGLDGGLRRGPPPGSGAVNSSSTTASSSVMRQLLAVGHTLVRGVSSPPTLTAVTRAGMAAAAAAARRATQDAEQVKGGANTEAGRVAHRTQPSFDGDSDAEEGVGSSRNTCGGAASQAAVARALLRGDEGRSPAVARDVTSAASAPVPHQQLSRYPVTAVDVVDVDSASTTTVSSCRSPSGDADEPRVERGSAAAVAERRTPTRGTVYEALPSALRTPPSATHGVSSLFGKRSPYAHLRFGSTPVSQRVPVDGDGGGSGRSAMTQLGLSSQASTSSLPAMSPIPAFFKALQRTVIGADSQSSGEPSEPSEPGSMSACLDEVTCEELPELFGEPNALRLPLLGRDKGCPAGKTASPAAAATAEMDWKPPVVAYASDAVRRHILQSLRRQHHGRRCVQWASLPSTCAAAQLDEQTRLSERENGFSSPPSLPSTLLTSAHQTRPGWQPPVLLVLHNVDLLHGDEANVLLQLCAQFSFPQPHLQLLLSFDDPLWPLGPVAAALERFGVCAVQLRSLLLPRVHEMQHVSSIHLLTELEAAAGGGRGGTKGVLGGPQPTGAGTAAAATTAAMAGSLHLLQDTMRRVLFSLPPAFNSLLRILLDVQDDVGEGVFISLFTVTERFEQSGVMVSQGRLKALLRELTSNRIARYDPAEHALMILQTSRLRKVLDEVTAQRAGGSAGGGGGGV</sequence>
<feature type="region of interest" description="Disordered" evidence="1">
    <location>
        <begin position="455"/>
        <end position="503"/>
    </location>
</feature>
<feature type="compositionally biased region" description="Basic and acidic residues" evidence="1">
    <location>
        <begin position="67"/>
        <end position="87"/>
    </location>
</feature>
<feature type="compositionally biased region" description="Low complexity" evidence="1">
    <location>
        <begin position="469"/>
        <end position="478"/>
    </location>
</feature>
<feature type="compositionally biased region" description="Polar residues" evidence="1">
    <location>
        <begin position="53"/>
        <end position="64"/>
    </location>
</feature>
<accession>A0A0N1PDX6</accession>
<gene>
    <name evidence="2" type="ORF">ABL78_4790</name>
</gene>